<dbReference type="Gene3D" id="1.10.357.50">
    <property type="match status" value="1"/>
</dbReference>
<dbReference type="GO" id="GO:0019992">
    <property type="term" value="F:diacylglycerol binding"/>
    <property type="evidence" value="ECO:0007669"/>
    <property type="project" value="InterPro"/>
</dbReference>
<dbReference type="Gene3D" id="1.20.58.1100">
    <property type="match status" value="2"/>
</dbReference>
<evidence type="ECO:0000256" key="2">
    <source>
        <dbReference type="ARBA" id="ARBA00022737"/>
    </source>
</evidence>
<dbReference type="FunFam" id="1.10.357.50:FF:000001">
    <property type="entry name" value="Protein unc-13 homolog B"/>
    <property type="match status" value="1"/>
</dbReference>
<dbReference type="PANTHER" id="PTHR10480">
    <property type="entry name" value="PROTEIN UNC-13 HOMOLOG"/>
    <property type="match status" value="1"/>
</dbReference>
<gene>
    <name evidence="10" type="ORF">FBUS_00964</name>
</gene>
<dbReference type="SMART" id="SM01145">
    <property type="entry name" value="DUF1041"/>
    <property type="match status" value="1"/>
</dbReference>
<dbReference type="GO" id="GO:0061789">
    <property type="term" value="P:dense core granule priming"/>
    <property type="evidence" value="ECO:0007669"/>
    <property type="project" value="TreeGrafter"/>
</dbReference>
<dbReference type="PANTHER" id="PTHR10480:SF12">
    <property type="entry name" value="UNC-13, ISOFORM E"/>
    <property type="match status" value="1"/>
</dbReference>
<dbReference type="EMBL" id="LUCM01007434">
    <property type="protein sequence ID" value="KAA0189947.1"/>
    <property type="molecule type" value="Genomic_DNA"/>
</dbReference>
<dbReference type="GO" id="GO:0098831">
    <property type="term" value="C:presynaptic active zone cytoplasmic component"/>
    <property type="evidence" value="ECO:0007669"/>
    <property type="project" value="TreeGrafter"/>
</dbReference>
<dbReference type="PROSITE" id="PS51258">
    <property type="entry name" value="MHD1"/>
    <property type="match status" value="1"/>
</dbReference>
<feature type="region of interest" description="Disordered" evidence="6">
    <location>
        <begin position="764"/>
        <end position="828"/>
    </location>
</feature>
<dbReference type="InterPro" id="IPR046349">
    <property type="entry name" value="C1-like_sf"/>
</dbReference>
<keyword evidence="1" id="KW-0479">Metal-binding</keyword>
<dbReference type="GO" id="GO:0016081">
    <property type="term" value="P:synaptic vesicle docking"/>
    <property type="evidence" value="ECO:0007669"/>
    <property type="project" value="TreeGrafter"/>
</dbReference>
<evidence type="ECO:0000259" key="9">
    <source>
        <dbReference type="PROSITE" id="PS51259"/>
    </source>
</evidence>
<feature type="domain" description="MHD2" evidence="9">
    <location>
        <begin position="1403"/>
        <end position="1513"/>
    </location>
</feature>
<feature type="region of interest" description="Disordered" evidence="6">
    <location>
        <begin position="1653"/>
        <end position="1675"/>
    </location>
</feature>
<feature type="region of interest" description="Disordered" evidence="6">
    <location>
        <begin position="518"/>
        <end position="575"/>
    </location>
</feature>
<feature type="region of interest" description="Disordered" evidence="6">
    <location>
        <begin position="647"/>
        <end position="699"/>
    </location>
</feature>
<dbReference type="GO" id="GO:0016082">
    <property type="term" value="P:synaptic vesicle priming"/>
    <property type="evidence" value="ECO:0007669"/>
    <property type="project" value="TreeGrafter"/>
</dbReference>
<feature type="compositionally biased region" description="Basic and acidic residues" evidence="6">
    <location>
        <begin position="801"/>
        <end position="810"/>
    </location>
</feature>
<evidence type="ECO:0000256" key="1">
    <source>
        <dbReference type="ARBA" id="ARBA00022723"/>
    </source>
</evidence>
<feature type="region of interest" description="Disordered" evidence="6">
    <location>
        <begin position="1"/>
        <end position="27"/>
    </location>
</feature>
<dbReference type="PROSITE" id="PS51259">
    <property type="entry name" value="MHD2"/>
    <property type="match status" value="1"/>
</dbReference>
<dbReference type="InterPro" id="IPR010439">
    <property type="entry name" value="MUN_dom"/>
</dbReference>
<dbReference type="InterPro" id="IPR014770">
    <property type="entry name" value="Munc13_1"/>
</dbReference>
<dbReference type="GO" id="GO:0030672">
    <property type="term" value="C:synaptic vesicle membrane"/>
    <property type="evidence" value="ECO:0007669"/>
    <property type="project" value="TreeGrafter"/>
</dbReference>
<evidence type="ECO:0000256" key="3">
    <source>
        <dbReference type="ARBA" id="ARBA00022771"/>
    </source>
</evidence>
<dbReference type="InterPro" id="IPR014772">
    <property type="entry name" value="Munc13_dom-2"/>
</dbReference>
<keyword evidence="2" id="KW-0677">Repeat</keyword>
<dbReference type="PROSITE" id="PS50081">
    <property type="entry name" value="ZF_DAG_PE_2"/>
    <property type="match status" value="1"/>
</dbReference>
<dbReference type="GO" id="GO:0043195">
    <property type="term" value="C:terminal bouton"/>
    <property type="evidence" value="ECO:0007669"/>
    <property type="project" value="TreeGrafter"/>
</dbReference>
<feature type="domain" description="MHD1" evidence="8">
    <location>
        <begin position="1184"/>
        <end position="1310"/>
    </location>
</feature>
<protein>
    <submittedName>
        <fullName evidence="10">Phorbol ester/diacylglycerol-binding protein unc-13</fullName>
    </submittedName>
</protein>
<keyword evidence="4" id="KW-0862">Zinc</keyword>
<dbReference type="Proteomes" id="UP000728185">
    <property type="component" value="Unassembled WGS sequence"/>
</dbReference>
<feature type="domain" description="Phorbol-ester/DAG-type" evidence="7">
    <location>
        <begin position="907"/>
        <end position="957"/>
    </location>
</feature>
<dbReference type="PROSITE" id="PS00479">
    <property type="entry name" value="ZF_DAG_PE_1"/>
    <property type="match status" value="1"/>
</dbReference>
<feature type="region of interest" description="Disordered" evidence="6">
    <location>
        <begin position="407"/>
        <end position="430"/>
    </location>
</feature>
<dbReference type="OrthoDB" id="5831756at2759"/>
<evidence type="ECO:0000256" key="4">
    <source>
        <dbReference type="ARBA" id="ARBA00022833"/>
    </source>
</evidence>
<sequence length="1675" mass="184431">MSETQLHHPPGVVESQQSSEEQGKQSAWSGTASAFSRLWSDFSAFKPVTRITEPKQVPVKAQTSTSGSFLSFGDFIPSILSQSASTTHLAVTTVVTKATSTTITTAQRSVTTAEPATAIRTTSSTFSGGIPFGVRSSTVVSTTNLPTTVSYPSYSSHTPSSKSSISLASTDYSIPPSLGKPTTKTSTLSTVDTLPPKIDWDAVKGISAPATSDIDTTTKANIHISDDLKSDTYTLAVEDQGPVTTSVKDEVITKTTTGIESPWGRSSFFSSSFDETLFQTEPPFSAEEHLRQLRIRAGLEPKYPLDLKPEPTTPRSSSTSFTVSTREQESSHSLSIPSSTAPSIPPKSAKPTETLGLGWFDNVVSSAKSTVLLPPQSGIEQTRSASISTPSIPNLFGSFKVGFGSATGTSQTRTATAPGSHAPRSLGMPKIGFTTKAPSGNGRPVPVGQEEPVEPYADTAATTVASITTTSGPDRVVITTARTPSPSVASQQHSSVTNGTVVQERRWLHEQTMDVTTDDDYDEDAYDRHPISDHSDEYESAGPLEREDHIPSGERRWSREDEQDEHRESALRRSMSLRKSSAELLHMGEQEFDEEGLDEETRNALHARDKVLMAAVTGIYSPSHLGPSQPGYFDGIDKETHDAVTRIAKSKSVERQSSERRSADISESESMKRAHEEGERYQRETENQGSEAKMRRLQKSISIRSADHLSAADYHEDDLEDTTLPPGSEVDFDGTAKDGKRKLQTIGSIDQGQSFDEWSRFASAPEEFHHPERDQTELDKETNKESPKVDENHVPIGQDVEQEKSEKESPSLHPGEGESEPAVSASITKARQRWHDAFSKVCSRLGTDSGPFSLDPSRVADRHATFYTSIDSMPDIRLRKKPIALVSDLVIQKTLQALLYPISSNTPHKFQVWSATSPTYCYECEGLLWGLARQGLRCTECGVKCHDKCRELLNADCLQRAAEKSSKQGAEDKANSIIQAMTALMRQRISEMPEMFDLVGEVFKVDKKTHERNLTQAQQSILDGTSKCQSVTCIVSQADSHSSGQSCGQSDEGWKVYFDHPAQEIVTEFAIRYGVESIYEAMTHFSCLTTKYMCTGVPAIMSSLLANINAFYAHTSASSNQSASERFSASNFGVQELTSPPRASQVVKECARACMQTTYQFIYENVNEVYAKQFQEPVNIDEGVPSLKSLEFWHRLVTLLVSVIDEDKTTYAAVINQWFEPFVMQWLNENDEVSMDFLRNAYERDKRDGFQRSSEHALFSNSVVDVFTQLNQCFDVIKKLECPDVDVQERFLNRFSRTVSKVLLTYAEIVKADFRCWVGQQEKACIIMNNIQQLRVQLEKVFEAMGGNNLSENTMNAMNDLQQMLHLVIDDLAAQYAQELQGQIVIKIKELSKLLHQCSPTSKTSVEEEAEHILHPLMDHYECTLSALADLCEKTVLKRLLKDMSKDAGPPERNLTPRHCQILDIALDAIKNYFHAGGSGLKNTYLDKSPELQSLRYALSLYTQTTDALIKNFVATQTSQDKPAIEDSVGEVSIQVNLYRHPSHGEHKVTVTDPESYELHLCAKDYCFGRADRLIGLTVLQLRDLAASTAGQISGAAGGSRPGGAAAGSGACACLCSLGKRLHLDDTGWTILRILSQRPQDEIAREFVRLKSEVRSSNDASVPAAGSVPSTPRSR</sequence>
<reference evidence="10" key="1">
    <citation type="submission" date="2019-05" db="EMBL/GenBank/DDBJ databases">
        <title>Annotation for the trematode Fasciolopsis buski.</title>
        <authorList>
            <person name="Choi Y.-J."/>
        </authorList>
    </citation>
    <scope>NUCLEOTIDE SEQUENCE</scope>
    <source>
        <strain evidence="10">HT</strain>
        <tissue evidence="10">Whole worm</tissue>
    </source>
</reference>
<dbReference type="GO" id="GO:0017075">
    <property type="term" value="F:syntaxin-1 binding"/>
    <property type="evidence" value="ECO:0007669"/>
    <property type="project" value="TreeGrafter"/>
</dbReference>
<keyword evidence="5" id="KW-0106">Calcium</keyword>
<feature type="compositionally biased region" description="Basic and acidic residues" evidence="6">
    <location>
        <begin position="544"/>
        <end position="571"/>
    </location>
</feature>
<evidence type="ECO:0000313" key="11">
    <source>
        <dbReference type="Proteomes" id="UP000728185"/>
    </source>
</evidence>
<name>A0A8E0RWJ7_9TREM</name>
<keyword evidence="11" id="KW-1185">Reference proteome</keyword>
<dbReference type="Gene3D" id="3.30.60.20">
    <property type="match status" value="1"/>
</dbReference>
<evidence type="ECO:0000256" key="5">
    <source>
        <dbReference type="ARBA" id="ARBA00022837"/>
    </source>
</evidence>
<dbReference type="InterPro" id="IPR027080">
    <property type="entry name" value="Unc-13"/>
</dbReference>
<feature type="compositionally biased region" description="Basic and acidic residues" evidence="6">
    <location>
        <begin position="526"/>
        <end position="537"/>
    </location>
</feature>
<evidence type="ECO:0000259" key="8">
    <source>
        <dbReference type="PROSITE" id="PS51258"/>
    </source>
</evidence>
<dbReference type="Pfam" id="PF06292">
    <property type="entry name" value="MUN"/>
    <property type="match status" value="1"/>
</dbReference>
<dbReference type="InterPro" id="IPR002219">
    <property type="entry name" value="PKC_DAG/PE"/>
</dbReference>
<feature type="compositionally biased region" description="Basic and acidic residues" evidence="6">
    <location>
        <begin position="766"/>
        <end position="793"/>
    </location>
</feature>
<feature type="compositionally biased region" description="Low complexity" evidence="6">
    <location>
        <begin position="313"/>
        <end position="350"/>
    </location>
</feature>
<feature type="compositionally biased region" description="Basic and acidic residues" evidence="6">
    <location>
        <begin position="651"/>
        <end position="686"/>
    </location>
</feature>
<dbReference type="GO" id="GO:0099525">
    <property type="term" value="P:presynaptic dense core vesicle exocytosis"/>
    <property type="evidence" value="ECO:0007669"/>
    <property type="project" value="TreeGrafter"/>
</dbReference>
<dbReference type="GO" id="GO:0008270">
    <property type="term" value="F:zinc ion binding"/>
    <property type="evidence" value="ECO:0007669"/>
    <property type="project" value="UniProtKB-KW"/>
</dbReference>
<accession>A0A8E0RWJ7</accession>
<dbReference type="SUPFAM" id="SSF57889">
    <property type="entry name" value="Cysteine-rich domain"/>
    <property type="match status" value="1"/>
</dbReference>
<dbReference type="Pfam" id="PF00130">
    <property type="entry name" value="C1_1"/>
    <property type="match status" value="1"/>
</dbReference>
<dbReference type="GO" id="GO:0031594">
    <property type="term" value="C:neuromuscular junction"/>
    <property type="evidence" value="ECO:0007669"/>
    <property type="project" value="TreeGrafter"/>
</dbReference>
<keyword evidence="3" id="KW-0863">Zinc-finger</keyword>
<comment type="caution">
    <text evidence="10">The sequence shown here is derived from an EMBL/GenBank/DDBJ whole genome shotgun (WGS) entry which is preliminary data.</text>
</comment>
<feature type="compositionally biased region" description="Polar residues" evidence="6">
    <location>
        <begin position="407"/>
        <end position="417"/>
    </location>
</feature>
<feature type="region of interest" description="Disordered" evidence="6">
    <location>
        <begin position="301"/>
        <end position="350"/>
    </location>
</feature>
<proteinExistence type="predicted"/>
<evidence type="ECO:0000259" key="7">
    <source>
        <dbReference type="PROSITE" id="PS50081"/>
    </source>
</evidence>
<dbReference type="GO" id="GO:0005516">
    <property type="term" value="F:calmodulin binding"/>
    <property type="evidence" value="ECO:0007669"/>
    <property type="project" value="TreeGrafter"/>
</dbReference>
<dbReference type="FunFam" id="3.30.60.20:FF:000037">
    <property type="entry name" value="RAS guanyl releasing protein 4"/>
    <property type="match status" value="1"/>
</dbReference>
<organism evidence="10 11">
    <name type="scientific">Fasciolopsis buskii</name>
    <dbReference type="NCBI Taxonomy" id="27845"/>
    <lineage>
        <taxon>Eukaryota</taxon>
        <taxon>Metazoa</taxon>
        <taxon>Spiralia</taxon>
        <taxon>Lophotrochozoa</taxon>
        <taxon>Platyhelminthes</taxon>
        <taxon>Trematoda</taxon>
        <taxon>Digenea</taxon>
        <taxon>Plagiorchiida</taxon>
        <taxon>Echinostomata</taxon>
        <taxon>Echinostomatoidea</taxon>
        <taxon>Fasciolidae</taxon>
        <taxon>Fasciolopsis</taxon>
    </lineage>
</organism>
<dbReference type="GO" id="GO:0042734">
    <property type="term" value="C:presynaptic membrane"/>
    <property type="evidence" value="ECO:0007669"/>
    <property type="project" value="TreeGrafter"/>
</dbReference>
<evidence type="ECO:0000313" key="10">
    <source>
        <dbReference type="EMBL" id="KAA0189947.1"/>
    </source>
</evidence>
<dbReference type="SMART" id="SM00109">
    <property type="entry name" value="C1"/>
    <property type="match status" value="1"/>
</dbReference>
<evidence type="ECO:0000256" key="6">
    <source>
        <dbReference type="SAM" id="MobiDB-lite"/>
    </source>
</evidence>
<dbReference type="GO" id="GO:0035249">
    <property type="term" value="P:synaptic transmission, glutamatergic"/>
    <property type="evidence" value="ECO:0007669"/>
    <property type="project" value="TreeGrafter"/>
</dbReference>
<feature type="region of interest" description="Disordered" evidence="6">
    <location>
        <begin position="712"/>
        <end position="740"/>
    </location>
</feature>